<feature type="signal peptide" evidence="2">
    <location>
        <begin position="1"/>
        <end position="21"/>
    </location>
</feature>
<gene>
    <name evidence="3" type="ORF">ATZ33_16155</name>
    <name evidence="4" type="ORF">RV15_GL000239</name>
</gene>
<reference evidence="4 6" key="1">
    <citation type="submission" date="2014-12" db="EMBL/GenBank/DDBJ databases">
        <title>Draft genome sequences of 29 type strains of Enterococci.</title>
        <authorList>
            <person name="Zhong Z."/>
            <person name="Sun Z."/>
            <person name="Liu W."/>
            <person name="Zhang W."/>
            <person name="Zhang H."/>
        </authorList>
    </citation>
    <scope>NUCLEOTIDE SEQUENCE [LARGE SCALE GENOMIC DNA]</scope>
    <source>
        <strain evidence="4 6">DSM 22801</strain>
    </source>
</reference>
<evidence type="ECO:0000313" key="4">
    <source>
        <dbReference type="EMBL" id="OJG91799.1"/>
    </source>
</evidence>
<feature type="compositionally biased region" description="Low complexity" evidence="1">
    <location>
        <begin position="22"/>
        <end position="42"/>
    </location>
</feature>
<accession>A0A0S3KF11</accession>
<dbReference type="KEGG" id="ess:ATZ33_16155"/>
<feature type="region of interest" description="Disordered" evidence="1">
    <location>
        <begin position="22"/>
        <end position="49"/>
    </location>
</feature>
<name>A0A0S3KF11_9ENTE</name>
<dbReference type="Proteomes" id="UP000183039">
    <property type="component" value="Unassembled WGS sequence"/>
</dbReference>
<proteinExistence type="predicted"/>
<dbReference type="EMBL" id="JXLC01000010">
    <property type="protein sequence ID" value="OJG91799.1"/>
    <property type="molecule type" value="Genomic_DNA"/>
</dbReference>
<keyword evidence="2" id="KW-0732">Signal</keyword>
<dbReference type="Proteomes" id="UP000065511">
    <property type="component" value="Chromosome"/>
</dbReference>
<dbReference type="RefSeq" id="WP_071877589.1">
    <property type="nucleotide sequence ID" value="NZ_JXLC01000010.1"/>
</dbReference>
<evidence type="ECO:0000313" key="6">
    <source>
        <dbReference type="Proteomes" id="UP000183039"/>
    </source>
</evidence>
<feature type="chain" id="PRO_5043433479" evidence="2">
    <location>
        <begin position="22"/>
        <end position="151"/>
    </location>
</feature>
<protein>
    <submittedName>
        <fullName evidence="4">Uncharacterized protein</fullName>
    </submittedName>
</protein>
<keyword evidence="5" id="KW-1185">Reference proteome</keyword>
<evidence type="ECO:0000256" key="1">
    <source>
        <dbReference type="SAM" id="MobiDB-lite"/>
    </source>
</evidence>
<evidence type="ECO:0000256" key="2">
    <source>
        <dbReference type="SAM" id="SignalP"/>
    </source>
</evidence>
<sequence length="151" mass="17417">MKKISLVILPLVLLIFSGCQSNGEKNSSSSENISQTNETSISESEDESEGIVFDVEDSEICEDIIDQVTKKESLEREKLDIHIFTNDDYTKRDKWLVEIITSDNKEVYFELTKDSPDIQKIDKDQYDKLFKEITSSNHTPEKPLYSEENNQ</sequence>
<dbReference type="PROSITE" id="PS51257">
    <property type="entry name" value="PROKAR_LIPOPROTEIN"/>
    <property type="match status" value="1"/>
</dbReference>
<dbReference type="EMBL" id="CP013614">
    <property type="protein sequence ID" value="ALS02853.1"/>
    <property type="molecule type" value="Genomic_DNA"/>
</dbReference>
<dbReference type="AlphaFoldDB" id="A0A0S3KF11"/>
<evidence type="ECO:0000313" key="3">
    <source>
        <dbReference type="EMBL" id="ALS02853.1"/>
    </source>
</evidence>
<evidence type="ECO:0000313" key="5">
    <source>
        <dbReference type="Proteomes" id="UP000065511"/>
    </source>
</evidence>
<reference evidence="3 5" key="2">
    <citation type="submission" date="2015-12" db="EMBL/GenBank/DDBJ databases">
        <authorList>
            <person name="Lauer A."/>
            <person name="Humrighouse B."/>
            <person name="Loparev V."/>
            <person name="Shewmaker P.L."/>
            <person name="Whitney A.M."/>
            <person name="McLaughlin R.W."/>
        </authorList>
    </citation>
    <scope>NUCLEOTIDE SEQUENCE [LARGE SCALE GENOMIC DNA]</scope>
    <source>
        <strain evidence="3 5">LMG 23085</strain>
    </source>
</reference>
<organism evidence="4 6">
    <name type="scientific">Enterococcus silesiacus</name>
    <dbReference type="NCBI Taxonomy" id="332949"/>
    <lineage>
        <taxon>Bacteria</taxon>
        <taxon>Bacillati</taxon>
        <taxon>Bacillota</taxon>
        <taxon>Bacilli</taxon>
        <taxon>Lactobacillales</taxon>
        <taxon>Enterococcaceae</taxon>
        <taxon>Enterococcus</taxon>
    </lineage>
</organism>